<dbReference type="RefSeq" id="WP_103075483.1">
    <property type="nucleotide sequence ID" value="NZ_NPZB01000002.1"/>
</dbReference>
<dbReference type="Pfam" id="PF03960">
    <property type="entry name" value="ArsC"/>
    <property type="match status" value="1"/>
</dbReference>
<name>A0A2K1PYE8_9GAMM</name>
<dbReference type="InterPro" id="IPR006659">
    <property type="entry name" value="Arsenate_reductase"/>
</dbReference>
<gene>
    <name evidence="5" type="ORF">Lysil_1998</name>
</gene>
<dbReference type="InterPro" id="IPR036249">
    <property type="entry name" value="Thioredoxin-like_sf"/>
</dbReference>
<dbReference type="InterPro" id="IPR006660">
    <property type="entry name" value="Arsenate_reductase-like"/>
</dbReference>
<dbReference type="PROSITE" id="PS51353">
    <property type="entry name" value="ARSC"/>
    <property type="match status" value="1"/>
</dbReference>
<dbReference type="Gene3D" id="3.40.30.10">
    <property type="entry name" value="Glutaredoxin"/>
    <property type="match status" value="1"/>
</dbReference>
<dbReference type="GO" id="GO:0008794">
    <property type="term" value="F:arsenate reductase (glutaredoxin) activity"/>
    <property type="evidence" value="ECO:0007669"/>
    <property type="project" value="UniProtKB-UniRule"/>
</dbReference>
<dbReference type="OrthoDB" id="9790554at2"/>
<dbReference type="NCBIfam" id="TIGR00014">
    <property type="entry name" value="arsC"/>
    <property type="match status" value="1"/>
</dbReference>
<proteinExistence type="inferred from homology"/>
<comment type="similarity">
    <text evidence="1 3 4">Belongs to the ArsC family.</text>
</comment>
<dbReference type="AlphaFoldDB" id="A0A2K1PYE8"/>
<reference evidence="5 6" key="1">
    <citation type="submission" date="2017-08" db="EMBL/GenBank/DDBJ databases">
        <title>Lysobacter sylvestris genome.</title>
        <authorList>
            <person name="Zhang D.-C."/>
            <person name="Albuquerque L."/>
            <person name="Franca L."/>
            <person name="Froufe H.J.C."/>
            <person name="Barroso C."/>
            <person name="Egas C."/>
            <person name="Da Costa M."/>
            <person name="Margesin R."/>
        </authorList>
    </citation>
    <scope>NUCLEOTIDE SEQUENCE [LARGE SCALE GENOMIC DNA]</scope>
    <source>
        <strain evidence="5 6">AM20-91</strain>
    </source>
</reference>
<evidence type="ECO:0000256" key="2">
    <source>
        <dbReference type="ARBA" id="ARBA00023002"/>
    </source>
</evidence>
<dbReference type="SUPFAM" id="SSF52833">
    <property type="entry name" value="Thioredoxin-like"/>
    <property type="match status" value="1"/>
</dbReference>
<dbReference type="EMBL" id="NPZB01000002">
    <property type="protein sequence ID" value="PNS07822.1"/>
    <property type="molecule type" value="Genomic_DNA"/>
</dbReference>
<evidence type="ECO:0000256" key="3">
    <source>
        <dbReference type="PROSITE-ProRule" id="PRU01282"/>
    </source>
</evidence>
<evidence type="ECO:0000256" key="1">
    <source>
        <dbReference type="ARBA" id="ARBA00007198"/>
    </source>
</evidence>
<sequence>MPDLALYHNDACSKCRATAALLAERGLQPRVVEYLLTPPDDATLRDLVGKLAIPARELLRKGEPEYAGLGLDDPTLPDDIAIAAMVAQPRLIERPILVRGERAVICRPPERALELVDGA</sequence>
<dbReference type="PANTHER" id="PTHR30041:SF4">
    <property type="entry name" value="ARSENATE REDUCTASE"/>
    <property type="match status" value="1"/>
</dbReference>
<dbReference type="PANTHER" id="PTHR30041">
    <property type="entry name" value="ARSENATE REDUCTASE"/>
    <property type="match status" value="1"/>
</dbReference>
<comment type="caution">
    <text evidence="5">The sequence shown here is derived from an EMBL/GenBank/DDBJ whole genome shotgun (WGS) entry which is preliminary data.</text>
</comment>
<keyword evidence="6" id="KW-1185">Reference proteome</keyword>
<accession>A0A2K1PYE8</accession>
<comment type="catalytic activity">
    <reaction evidence="4">
        <text>[glutaredoxin]-dithiol + arsenate + glutathione + H(+) = glutathionyl-S-S-[glutaredoxin] + arsenite + H2O</text>
        <dbReference type="Rhea" id="RHEA:22016"/>
        <dbReference type="Rhea" id="RHEA-COMP:10729"/>
        <dbReference type="Rhea" id="RHEA-COMP:17668"/>
        <dbReference type="ChEBI" id="CHEBI:15377"/>
        <dbReference type="ChEBI" id="CHEBI:15378"/>
        <dbReference type="ChEBI" id="CHEBI:29242"/>
        <dbReference type="ChEBI" id="CHEBI:29950"/>
        <dbReference type="ChEBI" id="CHEBI:48597"/>
        <dbReference type="ChEBI" id="CHEBI:57925"/>
        <dbReference type="ChEBI" id="CHEBI:146199"/>
        <dbReference type="EC" id="1.20.4.1"/>
    </reaction>
</comment>
<keyword evidence="2 4" id="KW-0560">Oxidoreductase</keyword>
<dbReference type="Proteomes" id="UP000236220">
    <property type="component" value="Unassembled WGS sequence"/>
</dbReference>
<dbReference type="EC" id="1.20.4.1" evidence="4"/>
<evidence type="ECO:0000256" key="4">
    <source>
        <dbReference type="RuleBase" id="RU362029"/>
    </source>
</evidence>
<dbReference type="CDD" id="cd03034">
    <property type="entry name" value="ArsC_ArsC"/>
    <property type="match status" value="1"/>
</dbReference>
<organism evidence="5 6">
    <name type="scientific">Solilutibacter silvestris</name>
    <dbReference type="NCBI Taxonomy" id="1645665"/>
    <lineage>
        <taxon>Bacteria</taxon>
        <taxon>Pseudomonadati</taxon>
        <taxon>Pseudomonadota</taxon>
        <taxon>Gammaproteobacteria</taxon>
        <taxon>Lysobacterales</taxon>
        <taxon>Lysobacteraceae</taxon>
        <taxon>Solilutibacter</taxon>
    </lineage>
</organism>
<protein>
    <recommendedName>
        <fullName evidence="4">Arsenate reductase</fullName>
        <ecNumber evidence="4">1.20.4.1</ecNumber>
    </recommendedName>
</protein>
<evidence type="ECO:0000313" key="6">
    <source>
        <dbReference type="Proteomes" id="UP000236220"/>
    </source>
</evidence>
<evidence type="ECO:0000313" key="5">
    <source>
        <dbReference type="EMBL" id="PNS07822.1"/>
    </source>
</evidence>